<reference evidence="1 2" key="1">
    <citation type="journal article" date="2012" name="J. Bacteriol.">
        <title>Draft Genome Sequence of the Purple Photosynthetic Bacterium Phaeospirillum molischianum DSM120, a Particularly Versatile Bacterium.</title>
        <authorList>
            <person name="Duquesne K."/>
            <person name="Prima V."/>
            <person name="Ji B."/>
            <person name="Rouy Z."/>
            <person name="Medigue C."/>
            <person name="Talla E."/>
            <person name="Sturgis J.N."/>
        </authorList>
    </citation>
    <scope>NUCLEOTIDE SEQUENCE [LARGE SCALE GENOMIC DNA]</scope>
    <source>
        <strain evidence="2">DSM120</strain>
    </source>
</reference>
<dbReference type="STRING" id="1150626.PHAMO_200033"/>
<comment type="caution">
    <text evidence="1">The sequence shown here is derived from an EMBL/GenBank/DDBJ whole genome shotgun (WGS) entry which is preliminary data.</text>
</comment>
<organism evidence="1 2">
    <name type="scientific">Magnetospirillum molischianum DSM 120</name>
    <dbReference type="NCBI Taxonomy" id="1150626"/>
    <lineage>
        <taxon>Bacteria</taxon>
        <taxon>Pseudomonadati</taxon>
        <taxon>Pseudomonadota</taxon>
        <taxon>Alphaproteobacteria</taxon>
        <taxon>Rhodospirillales</taxon>
        <taxon>Rhodospirillaceae</taxon>
        <taxon>Magnetospirillum</taxon>
    </lineage>
</organism>
<name>H8FQ10_MAGML</name>
<proteinExistence type="predicted"/>
<dbReference type="AlphaFoldDB" id="H8FQ10"/>
<evidence type="ECO:0000313" key="2">
    <source>
        <dbReference type="Proteomes" id="UP000004169"/>
    </source>
</evidence>
<accession>H8FQ10</accession>
<dbReference type="Proteomes" id="UP000004169">
    <property type="component" value="Unassembled WGS sequence"/>
</dbReference>
<sequence>MIGIKILARMDMCLGEFMTDIYPSWVGLTDSRLIMSIRLDIYNRVYSRAISTSSS</sequence>
<dbReference type="EMBL" id="CAHP01000013">
    <property type="protein sequence ID" value="CCG40448.1"/>
    <property type="molecule type" value="Genomic_DNA"/>
</dbReference>
<protein>
    <submittedName>
        <fullName evidence="1">Uncharacterized protein</fullName>
    </submittedName>
</protein>
<gene>
    <name evidence="1" type="ORF">PHAMO_200033</name>
</gene>
<keyword evidence="2" id="KW-1185">Reference proteome</keyword>
<evidence type="ECO:0000313" key="1">
    <source>
        <dbReference type="EMBL" id="CCG40448.1"/>
    </source>
</evidence>